<evidence type="ECO:0000259" key="23">
    <source>
        <dbReference type="PROSITE" id="PS01225"/>
    </source>
</evidence>
<dbReference type="Gene3D" id="2.10.25.10">
    <property type="entry name" value="Laminin"/>
    <property type="match status" value="3"/>
</dbReference>
<evidence type="ECO:0000256" key="20">
    <source>
        <dbReference type="PROSITE-ProRule" id="PRU00039"/>
    </source>
</evidence>
<feature type="signal peptide" evidence="22">
    <location>
        <begin position="1"/>
        <end position="21"/>
    </location>
</feature>
<evidence type="ECO:0000259" key="26">
    <source>
        <dbReference type="PROSITE" id="PS51233"/>
    </source>
</evidence>
<dbReference type="FunFam" id="2.30.29.30:FF:000115">
    <property type="entry name" value="General transcription factor IIH subunit 1"/>
    <property type="match status" value="1"/>
</dbReference>
<feature type="disulfide bond" evidence="20">
    <location>
        <begin position="3124"/>
        <end position="3173"/>
    </location>
</feature>
<dbReference type="FunFam" id="2.10.25.10:FF:000674">
    <property type="entry name" value="Mucin-2"/>
    <property type="match status" value="1"/>
</dbReference>
<dbReference type="Gene3D" id="2.30.29.30">
    <property type="entry name" value="Pleckstrin-homology domain (PH domain)/Phosphotyrosine-binding domain (PTB)"/>
    <property type="match status" value="1"/>
</dbReference>
<dbReference type="GO" id="GO:0006281">
    <property type="term" value="P:DNA repair"/>
    <property type="evidence" value="ECO:0007669"/>
    <property type="project" value="UniProtKB-KW"/>
</dbReference>
<dbReference type="CDD" id="cd19941">
    <property type="entry name" value="TIL"/>
    <property type="match status" value="4"/>
</dbReference>
<dbReference type="InterPro" id="IPR013876">
    <property type="entry name" value="TFIIH_BTF_p62_N"/>
</dbReference>
<dbReference type="PANTHER" id="PTHR11339">
    <property type="entry name" value="EXTRACELLULAR MATRIX GLYCOPROTEIN RELATED"/>
    <property type="match status" value="1"/>
</dbReference>
<dbReference type="SUPFAM" id="SSF57603">
    <property type="entry name" value="FnI-like domain"/>
    <property type="match status" value="1"/>
</dbReference>
<sequence length="3752" mass="408255">MSQIWLLTCFMILTGLQSTQQTEMMTMTMIPGYMQTEMLMSNNAKSTAHNEQVCSTWGNFHFSTFDGDFYQLPFACNYILTTLCDSRQSDFNIQMRREFIGGVPVIRSFNVRLEGIVIILNQGNITIDNRVLTIPGYYNGIRVEKMTNYIKISSKIGLTVFWDKDNSFSIELSKDYMNKTCGLCGDFNGIMQNEFIEHGQTLTPEEFALKWKMDAPTETCVQNQVNSQKTCQNQTDLCHELLYHPAFESCHNLLPTYVYSKACAKDLCQCNSSHHDCLCGTISEFSRQCAHAGGRPGNWRSNQFCGITCPSSMMHSECGNPCKDTCSNQEGSQICADHCVDGCVCPPGTVLDDIAQTGCIFVDECPCTHNGKIYKTGDSLLKTCQKCTCSKGRWNCINLDCSGTCALLGGSHVITYDGKAYSFQGNCDYILSKDNTSDVTVLVHLAQCGMAAGETCLTSVKFIVSSYSVKVSSTGTVLVNNIENKLPIITDHVQILKPSTFFITAQTPSLKIVIQLVPIMQVYLEASTEQKGTLRGLCGNFNDMQADDFKTESGLIEGTATTFASTCKTTLCLDFSPSLYDPCSMSLEKENYAKEWCTKLSNPEGVFSHCHSEINPKDYVQRCIYDACICEHSEVCMCAAVSSYVHACAVRGVRLNGWRDNICDTYTKNCPGNMEYSYIQTGCKRSCRSLSQNEQTCSLPHTPVDGCGCPKDTYLNDMNECVPASECHCYVNGEVMAPMQVISKAGSTCTCRDGTMHCTGHEEITTCKAPLVYFNCSNAKPGQKGTECQNSCQTSDSNQCTSTQCKSGCVCPEGLLADGHGGCVQEQNCHCVHNGVFHKAGETIKADCNNCTCINRKWICTENECPRMCTIYGDSHYISFDGRRYAFNGNCEYILAQDYCNSKGGTFRVITENIPCGTTGTTCSKAIKIYLGNKQLLLSEENIKSLNYDNGTEIDYKIHSVGIYLVIEAENSLTLFWDKKTSLMVKLGPLFQGKVCGLCGNYDGDWNNDFMTRGGEEVAKPDEFGNSWKVSATCPEASNILNSCDMRPYRQAWAIKQCSILKNDVFGKCHSVVDPTQYYDACVQDTCACDSGGDCECFCTAVAAYASACSAQGVCILWRSPTICPLFCDYYNRNEGCEWHYKPCGQSCMKTCKNPSGACYSKIPPFEGCFPQCPSDRPYLEESTMKCVAKEDCGCYDDETNTHYSVGDIIPTTKNCMKCYCSVEGPSCYYRKTDCYCEYNGQKYETGKIIYHTTDGDGACFTAICGENGTIVRNHNISCDITSTTTPVTIFNFTSTTEKPVPTTTTIPSSTVTTVIPPTTTETVSTPVSTTTPIPSSTVTTVIPPTTTETVSTPVPTTTIPSSTVTTVIPPTTTETVSTPVPTTTIPSSTVTTVIPPTTTETVSTPVPTTTIPSSTVTTVIPPTTTETVSTPVPTTTIPSSTVTTVIPPTTTETVSTSVPTTTPIPSSTVTTVIPPTTTETVSTTKITTETPTTTTRDVCQSCQWSAWLNYDYPLSEPEGKDIESIPTFWKSGLISCAKPEDIECRATQYKDIFLSELDQKVTCNINVGLICYNKEQNGQICFDYEIRVKCCEDICTNTTTAPTTKVSSTPTPSSTVTTVIPPTTTETVSTPVPTTTPTPSSTVTTVIPTTTTETVSTPVPTTTPTPSSTVTTVIPPTTTETVSTTEMTTETPVSTTTQIPSSTVTTVIPPTTTETVSTPVPTTTPIPSSTVTTVIPTTTTETVSTTEVTTETPVPTTTQIPSSTVTTVIPTTTTETVSTPVPTTTPTPSSTVTTVIPPTTTETVSTPVPTTTPTPSSTVTTVIPTTTTETVSTTEVTTETPVPTTTQIPSSTVTTVIPTTTTETVSTPVPTTTIPSSTVTTVIPPTTTETVSTPVPTTTPTPSSTVTTVIPPTTTETVSTTEMTTETPVSTTTQIPSSTVTTVIPTTTTETVSTPVPTTTPTPSSTVTTVIPPTTTETVSTTEVTTETPVPTTTQIPSSTVTTVIPTTTTETVSTPVPTTTPTPSSTVTTVIPPTTTETVSTPVPTTTPTPSSTVTTVIPTTTTETVSTTEVTTETPVPTTTQIPSSTVTTVIPTTTTETVSTPVPTTTIPSSTVTTVIPPTTTETVSTPVPTTTPTPSSTVTTVIPPTTTETVSTTEMTTETPVSTTTQIPSSTVTTVIPTTTTETVSTPVPTTTPTPSSTVTTVIPPTTTERVSTTEVTTETPVPTTTIPSSTVTTVIPTTTTETVSTPVPTTTPTPSSTVTTVIPPTTTETLSTTEVTTETPVPTTTPTPSSTVTTVIPTTTTETVSTTEVTTETPVPTTTTIPSSTVTTVIPPTTTETVSTNVPTTTPTPSSTVTTVIPPTTTETVSTTEVTTETPVPTTTPTPSRSVMYNVSDGNGWCFIARCESGCNVDKKSEPCFLTTTTTVSTPSSTISTITTSNPTPTTPTVPKDCLYLDPPRKNGESWTDKCFEKTCKDGSVISKPVRCANSDVPEPLCENGFPPIKVYDETGCCFKYECQCKCNGWGDPHYVTFDGKYYAFQGNCTYVLVQEIIKKYNFSVHIKNYMCDIQHGLSCPDYLIVYYKSYTIELRQTRNPTVNTVIVNNKKVTPVYNTADFTITTAGISMTLDIPAIQAQVTFKGMNFLVNLPFSLFHNNTEGQCGKCDNNRSNDCILPNGKVAKSCEEMAPNWQVNNTVCPIPTPTTTTIPTTTKKSETTTTKPPCQPAICKIIFSKAFEECHKVIDPENFYKACLYDVCNMNNATGCFSLEGYAQMCAEELICVDWRGLTKGQCAHKCPDNKVYLPCGPKVEKTCNSGYNEKFINCESHVCRDHFQEGCHCPNGTTLFDTTSDVCTDFCGCTGSDGKPKNPGDKWRSECNECTCSKNSMGPLCEPVKCPNPEPSCTKAGYELQTQDCCPKCVCNPSLCWPMNIKKCPVGFELVQNSTDSDCCMTFYCKPKNVCVFGENVYLPGDKIPTESCENCVCGSTVNSSSNLLNAECIQMQCNTPCPMGFSYKDVPGQCCGKCVQIQCVYEDADQSHNITTAEVGQSWTHPNYPCVTFNCTKVNNAFVVVKMRPSCPEYNPEDCIPGTEKITSDGCCKTCEQHKCNMEKNSTYLKIDDCISVSPVEIASCSGSCDTNSIYSMAANTMMHHCSCCKELRTSSKEVKLRCADNTLKPYTYTYYLQYKHRANSCINGGVTVMTALSEEVLLVVKKVRQRKQDGTLYLMTERIAWGPEGKDRFTVSHPYADIRCQKISPDGKAKIQLQLVLHTGESTTFHFANESTALKDRDAAKDLLQQLLPKFKKKANKELEEKNRMLQEDPLLFQLYKDLVVSQIISAEEFWANRLKLSSVDLSMSNNNKQEVGISAAFLADIRPQTDGCNGLRYNLTSDIIESVFRTYPTVKQKYAEHVPHNMTEKEFWTRFFQSHYFHRDRINTGQQDIFSECAKEDEKGLKVMVVQGVKNPMVDLQSLDDKLLDEGYGSLTVPSTSNSTKTVKENSNSAIIKRFNHHSAMVLAAGLRKVEASTDQTSETSGTDGNSRDSDCFQQPIKKVKLQEAIEYEDLENETRPKTIALNLKKSDRYSHGPVPLQSQHYTTSQDIISSVNCIQEEMSCYKPCLTQVMSSSSASSAITALSPGGVLMQAGPQQTISQLVPSDVQNELKHLYIAAGELLRHFWSCFPVNTPFLEEKVVKMQSNLERFQSTKLHPFQAKIQREYLSTNLISHLEEMIQAAYNKYHAWQTRRMLRKT</sequence>
<dbReference type="Proteomes" id="UP001187315">
    <property type="component" value="Unassembled WGS sequence"/>
</dbReference>
<comment type="function">
    <text evidence="14">Component of the general transcription and DNA repair factor IIH (TFIIH) core complex, which is involved in general and transcription-coupled nucleotide excision repair (NER) of damaged DNA and, when complexed to CAK, in RNA transcription by RNA polymerase II. In NER, TFIIH acts by opening DNA around the lesion to allow the excision of the damaged oligonucleotide and its replacement by a new DNA fragment. In transcription, TFIIH has an essential role in transcription initiation. When the pre-initiation complex (PIC) has been established, TFIIH is required for promoter opening and promoter escape. Phosphorylation of the C-terminal tail (CTD) of the largest subunit of RNA polymerase II by the kinase module CAK controls the initiation of transcription.</text>
</comment>
<feature type="region of interest" description="Disordered" evidence="21">
    <location>
        <begin position="2012"/>
        <end position="2086"/>
    </location>
</feature>
<protein>
    <recommendedName>
        <fullName evidence="16">General transcription factor IIH subunit 1</fullName>
    </recommendedName>
    <alternativeName>
        <fullName evidence="17">Basic transcription factor 2 62 kDa subunit</fullName>
    </alternativeName>
    <alternativeName>
        <fullName evidence="18">General transcription factor IIH polypeptide 1</fullName>
    </alternativeName>
    <alternativeName>
        <fullName evidence="19">TFIIH basal transcription factor complex p62 subunit</fullName>
    </alternativeName>
</protein>
<dbReference type="EMBL" id="JAVHJS010000015">
    <property type="protein sequence ID" value="KAK2834721.1"/>
    <property type="molecule type" value="Genomic_DNA"/>
</dbReference>
<comment type="caution">
    <text evidence="20">Lacks conserved residue(s) required for the propagation of feature annotation.</text>
</comment>
<dbReference type="PROSITE" id="PS01208">
    <property type="entry name" value="VWFC_1"/>
    <property type="match status" value="2"/>
</dbReference>
<comment type="subcellular location">
    <subcellularLocation>
        <location evidence="1">Nucleus</location>
    </subcellularLocation>
    <subcellularLocation>
        <location evidence="2">Secreted</location>
    </subcellularLocation>
</comment>
<dbReference type="PROSITE" id="PS01225">
    <property type="entry name" value="CTCK_2"/>
    <property type="match status" value="1"/>
</dbReference>
<comment type="caution">
    <text evidence="27">The sequence shown here is derived from an EMBL/GenBank/DDBJ whole genome shotgun (WGS) entry which is preliminary data.</text>
</comment>
<evidence type="ECO:0000256" key="11">
    <source>
        <dbReference type="ARBA" id="ARBA00023180"/>
    </source>
</evidence>
<feature type="region of interest" description="Disordered" evidence="21">
    <location>
        <begin position="3527"/>
        <end position="3548"/>
    </location>
</feature>
<keyword evidence="4" id="KW-0964">Secreted</keyword>
<proteinExistence type="inferred from homology"/>
<keyword evidence="6" id="KW-0677">Repeat</keyword>
<keyword evidence="5 22" id="KW-0732">Signal</keyword>
<accession>A0AA88SKC5</accession>
<feature type="chain" id="PRO_5041639206" description="General transcription factor IIH subunit 1" evidence="22">
    <location>
        <begin position="22"/>
        <end position="3752"/>
    </location>
</feature>
<keyword evidence="13" id="KW-0539">Nucleus</keyword>
<feature type="domain" description="VWFD" evidence="26">
    <location>
        <begin position="52"/>
        <end position="221"/>
    </location>
</feature>
<dbReference type="InterPro" id="IPR011993">
    <property type="entry name" value="PH-like_dom_sf"/>
</dbReference>
<evidence type="ECO:0000256" key="9">
    <source>
        <dbReference type="ARBA" id="ARBA00023157"/>
    </source>
</evidence>
<dbReference type="PROSITE" id="PS50858">
    <property type="entry name" value="BSD"/>
    <property type="match status" value="2"/>
</dbReference>
<feature type="domain" description="VWFC" evidence="24">
    <location>
        <begin position="2862"/>
        <end position="2923"/>
    </location>
</feature>
<dbReference type="InterPro" id="IPR006207">
    <property type="entry name" value="Cys_knot_C"/>
</dbReference>
<dbReference type="SUPFAM" id="SSF50729">
    <property type="entry name" value="PH domain-like"/>
    <property type="match status" value="1"/>
</dbReference>
<evidence type="ECO:0000256" key="18">
    <source>
        <dbReference type="ARBA" id="ARBA00077680"/>
    </source>
</evidence>
<evidence type="ECO:0000256" key="5">
    <source>
        <dbReference type="ARBA" id="ARBA00022729"/>
    </source>
</evidence>
<feature type="domain" description="VWFD" evidence="26">
    <location>
        <begin position="2523"/>
        <end position="2701"/>
    </location>
</feature>
<dbReference type="SMART" id="SM00041">
    <property type="entry name" value="CT"/>
    <property type="match status" value="1"/>
</dbReference>
<evidence type="ECO:0000256" key="3">
    <source>
        <dbReference type="ARBA" id="ARBA00009448"/>
    </source>
</evidence>
<keyword evidence="8" id="KW-0805">Transcription regulation</keyword>
<feature type="domain" description="VWFC" evidence="24">
    <location>
        <begin position="2962"/>
        <end position="3029"/>
    </location>
</feature>
<dbReference type="SMART" id="SM00216">
    <property type="entry name" value="VWD"/>
    <property type="match status" value="4"/>
</dbReference>
<evidence type="ECO:0000256" key="8">
    <source>
        <dbReference type="ARBA" id="ARBA00023015"/>
    </source>
</evidence>
<feature type="region of interest" description="Disordered" evidence="21">
    <location>
        <begin position="1951"/>
        <end position="1998"/>
    </location>
</feature>
<keyword evidence="12" id="KW-0234">DNA repair</keyword>
<dbReference type="SMART" id="SM00751">
    <property type="entry name" value="BSD"/>
    <property type="match status" value="2"/>
</dbReference>
<dbReference type="InterPro" id="IPR036084">
    <property type="entry name" value="Ser_inhib-like_sf"/>
</dbReference>
<dbReference type="PROSITE" id="PS51233">
    <property type="entry name" value="VWFD"/>
    <property type="match status" value="4"/>
</dbReference>
<feature type="compositionally biased region" description="Polar residues" evidence="21">
    <location>
        <begin position="3529"/>
        <end position="3541"/>
    </location>
</feature>
<dbReference type="Gene3D" id="6.10.140.1200">
    <property type="match status" value="1"/>
</dbReference>
<dbReference type="PROSITE" id="PS50184">
    <property type="entry name" value="VWFC_2"/>
    <property type="match status" value="2"/>
</dbReference>
<dbReference type="SUPFAM" id="SSF140383">
    <property type="entry name" value="BSD domain-like"/>
    <property type="match status" value="2"/>
</dbReference>
<dbReference type="InterPro" id="IPR001007">
    <property type="entry name" value="VWF_dom"/>
</dbReference>
<dbReference type="Pfam" id="PF00094">
    <property type="entry name" value="VWD"/>
    <property type="match status" value="4"/>
</dbReference>
<dbReference type="Pfam" id="PF25962">
    <property type="entry name" value="TIL_OTOGL_Mucin"/>
    <property type="match status" value="1"/>
</dbReference>
<evidence type="ECO:0000256" key="19">
    <source>
        <dbReference type="ARBA" id="ARBA00082827"/>
    </source>
</evidence>
<keyword evidence="7" id="KW-0227">DNA damage</keyword>
<dbReference type="InterPro" id="IPR058753">
    <property type="entry name" value="TIL_OTOGL_Mucin"/>
</dbReference>
<keyword evidence="9 20" id="KW-1015">Disulfide bond</keyword>
<keyword evidence="28" id="KW-1185">Reference proteome</keyword>
<keyword evidence="10" id="KW-0804">Transcription</keyword>
<dbReference type="CDD" id="cd13229">
    <property type="entry name" value="PH_TFIIH"/>
    <property type="match status" value="1"/>
</dbReference>
<evidence type="ECO:0000313" key="28">
    <source>
        <dbReference type="Proteomes" id="UP001187315"/>
    </source>
</evidence>
<feature type="domain" description="CTCK" evidence="23">
    <location>
        <begin position="3105"/>
        <end position="3197"/>
    </location>
</feature>
<evidence type="ECO:0000256" key="13">
    <source>
        <dbReference type="ARBA" id="ARBA00023242"/>
    </source>
</evidence>
<feature type="domain" description="VWFD" evidence="26">
    <location>
        <begin position="867"/>
        <end position="1035"/>
    </location>
</feature>
<dbReference type="FunFam" id="2.10.25.10:FF:000153">
    <property type="entry name" value="MUC5B isoform 1"/>
    <property type="match status" value="1"/>
</dbReference>
<evidence type="ECO:0000256" key="2">
    <source>
        <dbReference type="ARBA" id="ARBA00004613"/>
    </source>
</evidence>
<comment type="subunit">
    <text evidence="15">Component of the 7-subunit TFIIH core complex composed of XPB/ERCC3, XPD/ERCC2, GTF2H1, GTF2H2, GTF2H3, GTF2H4 and GTF2H5, which is active in NER. The core complex associates with the 3-subunit CDK-activating kinase (CAK) module composed of CCNH/cyclin H, CDK7 and MNAT1 to form the 10-subunit holoenzyme (holo-TFIIH) active in transcription. Interacts with PUF60.</text>
</comment>
<dbReference type="InterPro" id="IPR002919">
    <property type="entry name" value="TIL_dom"/>
</dbReference>
<dbReference type="InterPro" id="IPR035925">
    <property type="entry name" value="BSD_dom_sf"/>
</dbReference>
<feature type="domain" description="BSD" evidence="25">
    <location>
        <begin position="3302"/>
        <end position="3357"/>
    </location>
</feature>
<dbReference type="SMART" id="SM00832">
    <property type="entry name" value="C8"/>
    <property type="match status" value="4"/>
</dbReference>
<dbReference type="InterPro" id="IPR001846">
    <property type="entry name" value="VWF_type-D"/>
</dbReference>
<evidence type="ECO:0000256" key="1">
    <source>
        <dbReference type="ARBA" id="ARBA00004123"/>
    </source>
</evidence>
<feature type="region of interest" description="Disordered" evidence="21">
    <location>
        <begin position="1603"/>
        <end position="1646"/>
    </location>
</feature>
<evidence type="ECO:0000256" key="10">
    <source>
        <dbReference type="ARBA" id="ARBA00023163"/>
    </source>
</evidence>
<feature type="domain" description="BSD" evidence="25">
    <location>
        <begin position="3383"/>
        <end position="3435"/>
    </location>
</feature>
<dbReference type="Pfam" id="PF08742">
    <property type="entry name" value="C8"/>
    <property type="match status" value="4"/>
</dbReference>
<feature type="region of interest" description="Disordered" evidence="21">
    <location>
        <begin position="1864"/>
        <end position="1938"/>
    </location>
</feature>
<feature type="compositionally biased region" description="Low complexity" evidence="21">
    <location>
        <begin position="2247"/>
        <end position="2390"/>
    </location>
</feature>
<evidence type="ECO:0000259" key="24">
    <source>
        <dbReference type="PROSITE" id="PS50184"/>
    </source>
</evidence>
<dbReference type="InterPro" id="IPR005607">
    <property type="entry name" value="BSD_dom"/>
</dbReference>
<comment type="similarity">
    <text evidence="3">Belongs to the TFB1 family.</text>
</comment>
<evidence type="ECO:0000256" key="15">
    <source>
        <dbReference type="ARBA" id="ARBA00063282"/>
    </source>
</evidence>
<dbReference type="InterPro" id="IPR014853">
    <property type="entry name" value="VWF/SSPO/ZAN-like_Cys-rich_dom"/>
</dbReference>
<evidence type="ECO:0000256" key="14">
    <source>
        <dbReference type="ARBA" id="ARBA00057028"/>
    </source>
</evidence>
<name>A0AA88SKC5_TACVA</name>
<evidence type="ECO:0000259" key="25">
    <source>
        <dbReference type="PROSITE" id="PS50858"/>
    </source>
</evidence>
<feature type="region of interest" description="Disordered" evidence="21">
    <location>
        <begin position="1654"/>
        <end position="1673"/>
    </location>
</feature>
<feature type="domain" description="VWFD" evidence="26">
    <location>
        <begin position="403"/>
        <end position="577"/>
    </location>
</feature>
<dbReference type="InterPro" id="IPR050780">
    <property type="entry name" value="Mucin_vWF_Thrombospondin_sf"/>
</dbReference>
<evidence type="ECO:0000256" key="6">
    <source>
        <dbReference type="ARBA" id="ARBA00022737"/>
    </source>
</evidence>
<evidence type="ECO:0000256" key="7">
    <source>
        <dbReference type="ARBA" id="ARBA00022763"/>
    </source>
</evidence>
<dbReference type="PANTHER" id="PTHR11339:SF408">
    <property type="entry name" value="MUCIN-5B"/>
    <property type="match status" value="1"/>
</dbReference>
<dbReference type="GO" id="GO:0005615">
    <property type="term" value="C:extracellular space"/>
    <property type="evidence" value="ECO:0007669"/>
    <property type="project" value="TreeGrafter"/>
</dbReference>
<feature type="region of interest" description="Disordered" evidence="21">
    <location>
        <begin position="1681"/>
        <end position="1730"/>
    </location>
</feature>
<keyword evidence="11" id="KW-0325">Glycoprotein</keyword>
<feature type="region of interest" description="Disordered" evidence="21">
    <location>
        <begin position="1776"/>
        <end position="1850"/>
    </location>
</feature>
<feature type="region of interest" description="Disordered" evidence="21">
    <location>
        <begin position="1319"/>
        <end position="1390"/>
    </location>
</feature>
<reference evidence="27" key="1">
    <citation type="submission" date="2023-08" db="EMBL/GenBank/DDBJ databases">
        <title>Pelteobagrus vachellii genome.</title>
        <authorList>
            <person name="Liu H."/>
        </authorList>
    </citation>
    <scope>NUCLEOTIDE SEQUENCE</scope>
    <source>
        <strain evidence="27">PRFRI_2022a</strain>
        <tissue evidence="27">Muscle</tissue>
    </source>
</reference>
<dbReference type="GO" id="GO:0031012">
    <property type="term" value="C:extracellular matrix"/>
    <property type="evidence" value="ECO:0007669"/>
    <property type="project" value="TreeGrafter"/>
</dbReference>
<dbReference type="SUPFAM" id="SSF57567">
    <property type="entry name" value="Serine protease inhibitors"/>
    <property type="match status" value="4"/>
</dbReference>
<gene>
    <name evidence="27" type="ORF">Q7C36_015422</name>
</gene>
<dbReference type="GO" id="GO:0005634">
    <property type="term" value="C:nucleus"/>
    <property type="evidence" value="ECO:0007669"/>
    <property type="project" value="UniProtKB-SubCell"/>
</dbReference>
<dbReference type="SMART" id="SM00215">
    <property type="entry name" value="VWC_out"/>
    <property type="match status" value="3"/>
</dbReference>
<feature type="region of interest" description="Disordered" evidence="21">
    <location>
        <begin position="2247"/>
        <end position="2391"/>
    </location>
</feature>
<evidence type="ECO:0000256" key="22">
    <source>
        <dbReference type="SAM" id="SignalP"/>
    </source>
</evidence>
<dbReference type="Pfam" id="PF01826">
    <property type="entry name" value="TIL"/>
    <property type="match status" value="2"/>
</dbReference>
<dbReference type="Pfam" id="PF08567">
    <property type="entry name" value="PH_TFIIH"/>
    <property type="match status" value="1"/>
</dbReference>
<evidence type="ECO:0000313" key="27">
    <source>
        <dbReference type="EMBL" id="KAK2834721.1"/>
    </source>
</evidence>
<feature type="region of interest" description="Disordered" evidence="21">
    <location>
        <begin position="2100"/>
        <end position="2235"/>
    </location>
</feature>
<evidence type="ECO:0000256" key="21">
    <source>
        <dbReference type="SAM" id="MobiDB-lite"/>
    </source>
</evidence>
<evidence type="ECO:0000256" key="4">
    <source>
        <dbReference type="ARBA" id="ARBA00022525"/>
    </source>
</evidence>
<dbReference type="SMART" id="SM00214">
    <property type="entry name" value="VWC"/>
    <property type="match status" value="4"/>
</dbReference>
<evidence type="ECO:0000256" key="16">
    <source>
        <dbReference type="ARBA" id="ARBA00070129"/>
    </source>
</evidence>
<dbReference type="Pfam" id="PF03909">
    <property type="entry name" value="BSD"/>
    <property type="match status" value="1"/>
</dbReference>
<evidence type="ECO:0000256" key="17">
    <source>
        <dbReference type="ARBA" id="ARBA00076512"/>
    </source>
</evidence>
<evidence type="ECO:0000256" key="12">
    <source>
        <dbReference type="ARBA" id="ARBA00023204"/>
    </source>
</evidence>
<organism evidence="27 28">
    <name type="scientific">Tachysurus vachellii</name>
    <name type="common">Darkbarbel catfish</name>
    <name type="synonym">Pelteobagrus vachellii</name>
    <dbReference type="NCBI Taxonomy" id="175792"/>
    <lineage>
        <taxon>Eukaryota</taxon>
        <taxon>Metazoa</taxon>
        <taxon>Chordata</taxon>
        <taxon>Craniata</taxon>
        <taxon>Vertebrata</taxon>
        <taxon>Euteleostomi</taxon>
        <taxon>Actinopterygii</taxon>
        <taxon>Neopterygii</taxon>
        <taxon>Teleostei</taxon>
        <taxon>Ostariophysi</taxon>
        <taxon>Siluriformes</taxon>
        <taxon>Bagridae</taxon>
        <taxon>Tachysurus</taxon>
    </lineage>
</organism>